<feature type="transmembrane region" description="Helical" evidence="8">
    <location>
        <begin position="38"/>
        <end position="60"/>
    </location>
</feature>
<proteinExistence type="inferred from homology"/>
<evidence type="ECO:0000313" key="10">
    <source>
        <dbReference type="Proteomes" id="UP000005801"/>
    </source>
</evidence>
<dbReference type="GO" id="GO:0005886">
    <property type="term" value="C:plasma membrane"/>
    <property type="evidence" value="ECO:0007669"/>
    <property type="project" value="UniProtKB-SubCell"/>
</dbReference>
<dbReference type="Proteomes" id="UP000005801">
    <property type="component" value="Unassembled WGS sequence"/>
</dbReference>
<dbReference type="EMBL" id="ABCS01000017">
    <property type="protein sequence ID" value="EDM79654.1"/>
    <property type="molecule type" value="Genomic_DNA"/>
</dbReference>
<dbReference type="PIRSF" id="PIRSF500217">
    <property type="entry name" value="AlgI"/>
    <property type="match status" value="1"/>
</dbReference>
<evidence type="ECO:0000256" key="7">
    <source>
        <dbReference type="PIRNR" id="PIRNR016636"/>
    </source>
</evidence>
<dbReference type="GO" id="GO:0042121">
    <property type="term" value="P:alginic acid biosynthetic process"/>
    <property type="evidence" value="ECO:0007669"/>
    <property type="project" value="InterPro"/>
</dbReference>
<evidence type="ECO:0000256" key="5">
    <source>
        <dbReference type="ARBA" id="ARBA00022989"/>
    </source>
</evidence>
<sequence length="473" mass="52319">MTFDSIEFMLLLALVVPAVWLLPGKGRAGLLLLASMVFYAAWSVPMTGLILISGMTDYAIGLGLERFDGSEGEERAGARKLLLAISLIVNLGILGYFKYQGFFLDNLAAAGLVEPGSWVEVVLPPGISFYTFQTMSYSIDVYRRELKAERSPLRFLLYVSFFPQLIAGPIERAGRLLPQIAALERRRATAEDLAVGTRLIVFGLFKKVVIADYLALAVDPVFADPQGASGGAALAALYCFTLQIYFDFSAYSEIAKGAARLVGVELVWNFDQPYLAANASDFWRRWHISLSEWFRDYVYKPLGGSRAGKSRVLFNLGATMFLSGLWHGAAWNFVLWGLFHGALLLGYHQSRDRRSVVALRERYPRLMAALAWALTLHLVILGWLLFRIEAAADAGTLLRAMARIPAEGMARVEVALVCFFYAVLAASFLAREGEAMERLHQSTGLSIVVYAAMAVAALLLARDVAPQFIYFQF</sequence>
<keyword evidence="6 7" id="KW-0472">Membrane</keyword>
<dbReference type="RefSeq" id="WP_006971128.1">
    <property type="nucleotide sequence ID" value="NZ_ABCS01000017.1"/>
</dbReference>
<protein>
    <submittedName>
        <fullName evidence="9">Alginate o-acetyltransferase algI</fullName>
    </submittedName>
</protein>
<dbReference type="GO" id="GO:0016746">
    <property type="term" value="F:acyltransferase activity"/>
    <property type="evidence" value="ECO:0007669"/>
    <property type="project" value="UniProtKB-KW"/>
</dbReference>
<dbReference type="PIRSF" id="PIRSF016636">
    <property type="entry name" value="AlgI_DltB"/>
    <property type="match status" value="1"/>
</dbReference>
<evidence type="ECO:0000256" key="6">
    <source>
        <dbReference type="ARBA" id="ARBA00023136"/>
    </source>
</evidence>
<feature type="transmembrane region" description="Helical" evidence="8">
    <location>
        <begin position="442"/>
        <end position="461"/>
    </location>
</feature>
<dbReference type="InterPro" id="IPR051085">
    <property type="entry name" value="MB_O-acyltransferase"/>
</dbReference>
<evidence type="ECO:0000256" key="8">
    <source>
        <dbReference type="SAM" id="Phobius"/>
    </source>
</evidence>
<keyword evidence="7 9" id="KW-0808">Transferase</keyword>
<evidence type="ECO:0000256" key="4">
    <source>
        <dbReference type="ARBA" id="ARBA00022692"/>
    </source>
</evidence>
<keyword evidence="7" id="KW-0012">Acyltransferase</keyword>
<dbReference type="InterPro" id="IPR028362">
    <property type="entry name" value="AlgI"/>
</dbReference>
<dbReference type="eggNOG" id="COG1696">
    <property type="taxonomic scope" value="Bacteria"/>
</dbReference>
<dbReference type="STRING" id="391625.PPSIR1_16370"/>
<dbReference type="InterPro" id="IPR024194">
    <property type="entry name" value="Ac/AlaTfrase_AlgI/DltB"/>
</dbReference>
<dbReference type="InterPro" id="IPR004299">
    <property type="entry name" value="MBOAT_fam"/>
</dbReference>
<evidence type="ECO:0000256" key="3">
    <source>
        <dbReference type="ARBA" id="ARBA00022475"/>
    </source>
</evidence>
<feature type="transmembrane region" description="Helical" evidence="8">
    <location>
        <begin position="81"/>
        <end position="99"/>
    </location>
</feature>
<gene>
    <name evidence="9" type="ORF">PPSIR1_16370</name>
</gene>
<dbReference type="PANTHER" id="PTHR13285">
    <property type="entry name" value="ACYLTRANSFERASE"/>
    <property type="match status" value="1"/>
</dbReference>
<accession>A6G329</accession>
<reference evidence="9 10" key="1">
    <citation type="submission" date="2007-06" db="EMBL/GenBank/DDBJ databases">
        <authorList>
            <person name="Shimkets L."/>
            <person name="Ferriera S."/>
            <person name="Johnson J."/>
            <person name="Kravitz S."/>
            <person name="Beeson K."/>
            <person name="Sutton G."/>
            <person name="Rogers Y.-H."/>
            <person name="Friedman R."/>
            <person name="Frazier M."/>
            <person name="Venter J.C."/>
        </authorList>
    </citation>
    <scope>NUCLEOTIDE SEQUENCE [LARGE SCALE GENOMIC DNA]</scope>
    <source>
        <strain evidence="9 10">SIR-1</strain>
    </source>
</reference>
<dbReference type="OrthoDB" id="139172at2"/>
<organism evidence="9 10">
    <name type="scientific">Plesiocystis pacifica SIR-1</name>
    <dbReference type="NCBI Taxonomy" id="391625"/>
    <lineage>
        <taxon>Bacteria</taxon>
        <taxon>Pseudomonadati</taxon>
        <taxon>Myxococcota</taxon>
        <taxon>Polyangia</taxon>
        <taxon>Nannocystales</taxon>
        <taxon>Nannocystaceae</taxon>
        <taxon>Plesiocystis</taxon>
    </lineage>
</organism>
<comment type="subcellular location">
    <subcellularLocation>
        <location evidence="1">Cell membrane</location>
        <topology evidence="1">Multi-pass membrane protein</topology>
    </subcellularLocation>
</comment>
<evidence type="ECO:0000256" key="2">
    <source>
        <dbReference type="ARBA" id="ARBA00010323"/>
    </source>
</evidence>
<name>A6G329_9BACT</name>
<feature type="transmembrane region" description="Helical" evidence="8">
    <location>
        <begin position="325"/>
        <end position="345"/>
    </location>
</feature>
<evidence type="ECO:0000313" key="9">
    <source>
        <dbReference type="EMBL" id="EDM79654.1"/>
    </source>
</evidence>
<dbReference type="AlphaFoldDB" id="A6G329"/>
<feature type="transmembrane region" description="Helical" evidence="8">
    <location>
        <begin position="366"/>
        <end position="388"/>
    </location>
</feature>
<comment type="caution">
    <text evidence="9">The sequence shown here is derived from an EMBL/GenBank/DDBJ whole genome shotgun (WGS) entry which is preliminary data.</text>
</comment>
<keyword evidence="4 8" id="KW-0812">Transmembrane</keyword>
<keyword evidence="10" id="KW-1185">Reference proteome</keyword>
<keyword evidence="5 8" id="KW-1133">Transmembrane helix</keyword>
<feature type="transmembrane region" description="Helical" evidence="8">
    <location>
        <begin position="408"/>
        <end position="430"/>
    </location>
</feature>
<keyword evidence="3 7" id="KW-1003">Cell membrane</keyword>
<evidence type="ECO:0000256" key="1">
    <source>
        <dbReference type="ARBA" id="ARBA00004651"/>
    </source>
</evidence>
<dbReference type="Pfam" id="PF03062">
    <property type="entry name" value="MBOAT"/>
    <property type="match status" value="1"/>
</dbReference>
<dbReference type="PANTHER" id="PTHR13285:SF18">
    <property type="entry name" value="PROTEIN-CYSTEINE N-PALMITOYLTRANSFERASE RASP"/>
    <property type="match status" value="1"/>
</dbReference>
<comment type="similarity">
    <text evidence="2 7">Belongs to the membrane-bound acyltransferase family.</text>
</comment>